<dbReference type="PANTHER" id="PTHR33499">
    <property type="entry name" value="OS12G0282400 PROTEIN-RELATED"/>
    <property type="match status" value="1"/>
</dbReference>
<dbReference type="RefSeq" id="XP_020082201.1">
    <property type="nucleotide sequence ID" value="XM_020226612.1"/>
</dbReference>
<dbReference type="GeneID" id="109705831"/>
<dbReference type="AlphaFoldDB" id="A0A6P5EG01"/>
<reference evidence="3 4" key="2">
    <citation type="submission" date="2025-04" db="UniProtKB">
        <authorList>
            <consortium name="RefSeq"/>
        </authorList>
    </citation>
    <scope>IDENTIFICATION</scope>
    <source>
        <tissue evidence="3 4">Leaf</tissue>
    </source>
</reference>
<proteinExistence type="predicted"/>
<feature type="compositionally biased region" description="Pro residues" evidence="1">
    <location>
        <begin position="395"/>
        <end position="404"/>
    </location>
</feature>
<evidence type="ECO:0000313" key="3">
    <source>
        <dbReference type="RefSeq" id="XP_020082201.1"/>
    </source>
</evidence>
<organism evidence="4">
    <name type="scientific">Ananas comosus</name>
    <name type="common">Pineapple</name>
    <name type="synonym">Ananas ananas</name>
    <dbReference type="NCBI Taxonomy" id="4615"/>
    <lineage>
        <taxon>Eukaryota</taxon>
        <taxon>Viridiplantae</taxon>
        <taxon>Streptophyta</taxon>
        <taxon>Embryophyta</taxon>
        <taxon>Tracheophyta</taxon>
        <taxon>Spermatophyta</taxon>
        <taxon>Magnoliopsida</taxon>
        <taxon>Liliopsida</taxon>
        <taxon>Poales</taxon>
        <taxon>Bromeliaceae</taxon>
        <taxon>Bromelioideae</taxon>
        <taxon>Ananas</taxon>
    </lineage>
</organism>
<dbReference type="RefSeq" id="XP_020082202.1">
    <property type="nucleotide sequence ID" value="XM_020226613.1"/>
</dbReference>
<reference evidence="2" key="1">
    <citation type="journal article" date="2015" name="Nat. Genet.">
        <title>The pineapple genome and the evolution of CAM photosynthesis.</title>
        <authorList>
            <person name="Ming R."/>
            <person name="VanBuren R."/>
            <person name="Wai C.M."/>
            <person name="Tang H."/>
            <person name="Schatz M.C."/>
            <person name="Bowers J.E."/>
            <person name="Lyons E."/>
            <person name="Wang M.L."/>
            <person name="Chen J."/>
            <person name="Biggers E."/>
            <person name="Zhang J."/>
            <person name="Huang L."/>
            <person name="Zhang L."/>
            <person name="Miao W."/>
            <person name="Zhang J."/>
            <person name="Ye Z."/>
            <person name="Miao C."/>
            <person name="Lin Z."/>
            <person name="Wang H."/>
            <person name="Zhou H."/>
            <person name="Yim W.C."/>
            <person name="Priest H.D."/>
            <person name="Zheng C."/>
            <person name="Woodhouse M."/>
            <person name="Edger P.P."/>
            <person name="Guyot R."/>
            <person name="Guo H.B."/>
            <person name="Guo H."/>
            <person name="Zheng G."/>
            <person name="Singh R."/>
            <person name="Sharma A."/>
            <person name="Min X."/>
            <person name="Zheng Y."/>
            <person name="Lee H."/>
            <person name="Gurtowski J."/>
            <person name="Sedlazeck F.J."/>
            <person name="Harkess A."/>
            <person name="McKain M.R."/>
            <person name="Liao Z."/>
            <person name="Fang J."/>
            <person name="Liu J."/>
            <person name="Zhang X."/>
            <person name="Zhang Q."/>
            <person name="Hu W."/>
            <person name="Qin Y."/>
            <person name="Wang K."/>
            <person name="Chen L.Y."/>
            <person name="Shirley N."/>
            <person name="Lin Y.R."/>
            <person name="Liu L.Y."/>
            <person name="Hernandez A.G."/>
            <person name="Wright C.L."/>
            <person name="Bulone V."/>
            <person name="Tuskan G.A."/>
            <person name="Heath K."/>
            <person name="Zee F."/>
            <person name="Moore P.H."/>
            <person name="Sunkar R."/>
            <person name="Leebens-Mack J.H."/>
            <person name="Mockler T."/>
            <person name="Bennetzen J.L."/>
            <person name="Freeling M."/>
            <person name="Sankoff D."/>
            <person name="Paterson A.H."/>
            <person name="Zhu X."/>
            <person name="Yang X."/>
            <person name="Smith J.A."/>
            <person name="Cushman J.C."/>
            <person name="Paull R.E."/>
            <person name="Yu Q."/>
        </authorList>
    </citation>
    <scope>NUCLEOTIDE SEQUENCE [LARGE SCALE GENOMIC DNA]</scope>
    <source>
        <strain evidence="2">cv. F153</strain>
    </source>
</reference>
<sequence length="404" mass="46700">MQPTKSRNGYTFNPRADKHMFIQPGALSKGRVQGLKLFHSFGSSSQSTLLDTINDVTPPVDTPIMHSNDVFVPSDVEPMEELRETDTNSAQKKRKVRGKNKCKQVAKLKSGQKLEVKFYNNRAVGKNHKAFSRHLGRIVRDRNICPLRVHSWKEIDDEEKKHMWAAVMDKFKHEKMEDYRDEILAHMNDLWNKWRGDLHRKFVKPCKTIQETLKQIPEGVERGDWEWLVKEHFSSEKFMAASKRNSNNRAKLSMPHRTGSKPIRQVIWKKGGKVGQPPSLATIFFETRKKVDKLVEQDTISRYDKIVEVTQAEPSLSNIELVEKCFGTQRHDHVVCYGGGLKPNAMRTSGSKVELQAKLRKSQRENQSLRNRMDEMENEVRMIKEMLQRQQSNTSPPPSNGQSI</sequence>
<protein>
    <submittedName>
        <fullName evidence="3 4">Uncharacterized protein LOC109705831 isoform X2</fullName>
    </submittedName>
</protein>
<dbReference type="OrthoDB" id="783900at2759"/>
<dbReference type="Pfam" id="PF03004">
    <property type="entry name" value="Transposase_24"/>
    <property type="match status" value="1"/>
</dbReference>
<evidence type="ECO:0000256" key="1">
    <source>
        <dbReference type="SAM" id="MobiDB-lite"/>
    </source>
</evidence>
<evidence type="ECO:0000313" key="2">
    <source>
        <dbReference type="Proteomes" id="UP000515123"/>
    </source>
</evidence>
<dbReference type="PANTHER" id="PTHR33499:SF40">
    <property type="entry name" value="TRANSPOSASE-ASSOCIATED DOMAIN-CONTAINING PROTEIN"/>
    <property type="match status" value="1"/>
</dbReference>
<dbReference type="Proteomes" id="UP000515123">
    <property type="component" value="Unplaced"/>
</dbReference>
<feature type="region of interest" description="Disordered" evidence="1">
    <location>
        <begin position="384"/>
        <end position="404"/>
    </location>
</feature>
<gene>
    <name evidence="3 4" type="primary">LOC109705831</name>
</gene>
<keyword evidence="2" id="KW-1185">Reference proteome</keyword>
<evidence type="ECO:0000313" key="4">
    <source>
        <dbReference type="RefSeq" id="XP_020082202.1"/>
    </source>
</evidence>
<accession>A0A6P5EG01</accession>
<name>A0A6P5EG01_ANACO</name>
<dbReference type="InterPro" id="IPR004252">
    <property type="entry name" value="Probable_transposase_24"/>
</dbReference>